<dbReference type="EMBL" id="JABWMJ010000023">
    <property type="protein sequence ID" value="NUZ08992.1"/>
    <property type="molecule type" value="Genomic_DNA"/>
</dbReference>
<gene>
    <name evidence="1" type="ORF">HQN59_24940</name>
</gene>
<dbReference type="InterPro" id="IPR010982">
    <property type="entry name" value="Lambda_DNA-bd_dom_sf"/>
</dbReference>
<evidence type="ECO:0000313" key="1">
    <source>
        <dbReference type="EMBL" id="NUZ08992.1"/>
    </source>
</evidence>
<proteinExistence type="predicted"/>
<protein>
    <recommendedName>
        <fullName evidence="3">XRE family transcriptional regulator</fullName>
    </recommendedName>
</protein>
<evidence type="ECO:0008006" key="3">
    <source>
        <dbReference type="Google" id="ProtNLM"/>
    </source>
</evidence>
<comment type="caution">
    <text evidence="1">The sequence shown here is derived from an EMBL/GenBank/DDBJ whole genome shotgun (WGS) entry which is preliminary data.</text>
</comment>
<accession>A0A7Y6NTN6</accession>
<reference evidence="1 2" key="1">
    <citation type="submission" date="2020-06" db="EMBL/GenBank/DDBJ databases">
        <title>Schlegella sp. ID0723 isolated from air conditioner.</title>
        <authorList>
            <person name="Kim D.Y."/>
            <person name="Kim D.-U."/>
        </authorList>
    </citation>
    <scope>NUCLEOTIDE SEQUENCE [LARGE SCALE GENOMIC DNA]</scope>
    <source>
        <strain evidence="1 2">ID0723</strain>
    </source>
</reference>
<name>A0A7Y6NTN6_9BURK</name>
<dbReference type="SUPFAM" id="SSF47413">
    <property type="entry name" value="lambda repressor-like DNA-binding domains"/>
    <property type="match status" value="1"/>
</dbReference>
<sequence>MTLEREAEIWRTAEVPRVCTLLASKVRGVRTQAGESQENFAKRAEIALRTYKRFERDGSGTLETFIRALRAIDRTQYLIGLFPQALPPRSRAALEVQVRSSDALKLLKRAQRVDLPLSKLAHPEED</sequence>
<dbReference type="Proteomes" id="UP000529637">
    <property type="component" value="Unassembled WGS sequence"/>
</dbReference>
<dbReference type="RefSeq" id="WP_176071851.1">
    <property type="nucleotide sequence ID" value="NZ_JABWMJ010000023.1"/>
</dbReference>
<evidence type="ECO:0000313" key="2">
    <source>
        <dbReference type="Proteomes" id="UP000529637"/>
    </source>
</evidence>
<dbReference type="AlphaFoldDB" id="A0A7Y6NTN6"/>
<organism evidence="1 2">
    <name type="scientific">Piscinibacter koreensis</name>
    <dbReference type="NCBI Taxonomy" id="2742824"/>
    <lineage>
        <taxon>Bacteria</taxon>
        <taxon>Pseudomonadati</taxon>
        <taxon>Pseudomonadota</taxon>
        <taxon>Betaproteobacteria</taxon>
        <taxon>Burkholderiales</taxon>
        <taxon>Sphaerotilaceae</taxon>
        <taxon>Piscinibacter</taxon>
    </lineage>
</organism>
<keyword evidence="2" id="KW-1185">Reference proteome</keyword>
<dbReference type="Gene3D" id="1.10.260.40">
    <property type="entry name" value="lambda repressor-like DNA-binding domains"/>
    <property type="match status" value="1"/>
</dbReference>
<dbReference type="GO" id="GO:0003677">
    <property type="term" value="F:DNA binding"/>
    <property type="evidence" value="ECO:0007669"/>
    <property type="project" value="InterPro"/>
</dbReference>